<reference evidence="2" key="1">
    <citation type="submission" date="2019-07" db="EMBL/GenBank/DDBJ databases">
        <title>Annotation for the trematode Paragonimus miyazaki's.</title>
        <authorList>
            <person name="Choi Y.-J."/>
        </authorList>
    </citation>
    <scope>NUCLEOTIDE SEQUENCE</scope>
    <source>
        <strain evidence="2">Japan</strain>
    </source>
</reference>
<dbReference type="AlphaFoldDB" id="A0A8S9YT47"/>
<dbReference type="Proteomes" id="UP000822476">
    <property type="component" value="Unassembled WGS sequence"/>
</dbReference>
<evidence type="ECO:0000256" key="1">
    <source>
        <dbReference type="SAM" id="SignalP"/>
    </source>
</evidence>
<gene>
    <name evidence="2" type="ORF">EG68_06545</name>
</gene>
<keyword evidence="1" id="KW-0732">Signal</keyword>
<keyword evidence="3" id="KW-1185">Reference proteome</keyword>
<organism evidence="2 3">
    <name type="scientific">Paragonimus skrjabini miyazakii</name>
    <dbReference type="NCBI Taxonomy" id="59628"/>
    <lineage>
        <taxon>Eukaryota</taxon>
        <taxon>Metazoa</taxon>
        <taxon>Spiralia</taxon>
        <taxon>Lophotrochozoa</taxon>
        <taxon>Platyhelminthes</taxon>
        <taxon>Trematoda</taxon>
        <taxon>Digenea</taxon>
        <taxon>Plagiorchiida</taxon>
        <taxon>Troglotremata</taxon>
        <taxon>Troglotrematidae</taxon>
        <taxon>Paragonimus</taxon>
    </lineage>
</organism>
<accession>A0A8S9YT47</accession>
<dbReference type="OrthoDB" id="6286772at2759"/>
<sequence length="355" mass="40547">MGHLVKLFVCVISCFIFLLAVPPLTSDSEDYDGLLDTAFSVSPSTNNYLVSTAVVSSENHTGRKPYRLSWIQPSDGRFIPFKRRDHSDSSVAKEGSLRRSKRIRPPALMGPGVRLVYQWDHITDGYPYNQPIGIEVLPSDEEIRRRQRHLNRLRDRPRGASAKQRSTQLRARRLEQLARRYRKQRALSLPPVERPKIQLDADVRWAHDGQLFLPFGTTESTVNEQVIFPGSESPVIRGMTFSRAAFYTVPAFAGVWPSTSYKQPIPRLEVDVELTRVVNKEQECRQLHYDPDSVNLFAFDQQLPSSATCSPWAVQIANYAYRLEQPSFILIPKGVPYKFINATSTDLRLQRVIFS</sequence>
<proteinExistence type="predicted"/>
<comment type="caution">
    <text evidence="2">The sequence shown here is derived from an EMBL/GenBank/DDBJ whole genome shotgun (WGS) entry which is preliminary data.</text>
</comment>
<feature type="signal peptide" evidence="1">
    <location>
        <begin position="1"/>
        <end position="20"/>
    </location>
</feature>
<evidence type="ECO:0000313" key="3">
    <source>
        <dbReference type="Proteomes" id="UP000822476"/>
    </source>
</evidence>
<dbReference type="EMBL" id="JTDE01003283">
    <property type="protein sequence ID" value="KAF7256240.1"/>
    <property type="molecule type" value="Genomic_DNA"/>
</dbReference>
<feature type="chain" id="PRO_5035749665" evidence="1">
    <location>
        <begin position="21"/>
        <end position="355"/>
    </location>
</feature>
<name>A0A8S9YT47_9TREM</name>
<evidence type="ECO:0000313" key="2">
    <source>
        <dbReference type="EMBL" id="KAF7256240.1"/>
    </source>
</evidence>
<protein>
    <submittedName>
        <fullName evidence="2">Uncharacterized protein</fullName>
    </submittedName>
</protein>